<proteinExistence type="predicted"/>
<organism evidence="2 3">
    <name type="scientific">Actinomyces viscosus</name>
    <dbReference type="NCBI Taxonomy" id="1656"/>
    <lineage>
        <taxon>Bacteria</taxon>
        <taxon>Bacillati</taxon>
        <taxon>Actinomycetota</taxon>
        <taxon>Actinomycetes</taxon>
        <taxon>Actinomycetales</taxon>
        <taxon>Actinomycetaceae</taxon>
        <taxon>Actinomyces</taxon>
    </lineage>
</organism>
<protein>
    <submittedName>
        <fullName evidence="2">Domain of uncharacterized function (DUF2825)</fullName>
    </submittedName>
</protein>
<dbReference type="AlphaFoldDB" id="A0A448PK18"/>
<evidence type="ECO:0000313" key="2">
    <source>
        <dbReference type="EMBL" id="VEI15507.1"/>
    </source>
</evidence>
<feature type="region of interest" description="Disordered" evidence="1">
    <location>
        <begin position="99"/>
        <end position="140"/>
    </location>
</feature>
<dbReference type="AntiFam" id="ANF00057">
    <property type="entry name" value="Translation of E. coli type CRISPR repeat"/>
</dbReference>
<reference evidence="2 3" key="1">
    <citation type="submission" date="2018-12" db="EMBL/GenBank/DDBJ databases">
        <authorList>
            <consortium name="Pathogen Informatics"/>
        </authorList>
    </citation>
    <scope>NUCLEOTIDE SEQUENCE [LARGE SCALE GENOMIC DNA]</scope>
    <source>
        <strain evidence="2 3">NCTC10951</strain>
    </source>
</reference>
<gene>
    <name evidence="2" type="ORF">NCTC10951_01195</name>
</gene>
<evidence type="ECO:0000256" key="1">
    <source>
        <dbReference type="SAM" id="MobiDB-lite"/>
    </source>
</evidence>
<dbReference type="AntiFam" id="ANF00006">
    <property type="entry name" value="Translation of CRISPR region"/>
</dbReference>
<dbReference type="KEGG" id="avc:NCTC10951_01195"/>
<sequence>MDGGIIPARAGFTPPAPPVGRGRRGSSPLARGLPACRPSRREPLRIIPARAGFTGRRPTLLWALPDHPRSRGVYFQVSDMRGIMPGSSPLARGLPARWHHHRGGEDHPRSRGVYPRGGTTIGGRGSSPLARGLRVGRDRQRRRRRIIPARAGFTGSRRPRPCCLPDHPRSRGVYAGLGEAGAEELGSSPLARGLLSRGLGTDHAAGIIPARAGFTSCSFLSLDSRGDHPRSRGVYWMNGLIFSVSTGSSPLARGLLEFTDSADKHDGIIPARAGFTGGCRIVGHGASDHPRSRGVYPCFSM</sequence>
<dbReference type="EMBL" id="LR134477">
    <property type="protein sequence ID" value="VEI15507.1"/>
    <property type="molecule type" value="Genomic_DNA"/>
</dbReference>
<name>A0A448PK18_ACTVI</name>
<feature type="region of interest" description="Disordered" evidence="1">
    <location>
        <begin position="1"/>
        <end position="41"/>
    </location>
</feature>
<accession>A0A448PK18</accession>
<evidence type="ECO:0000313" key="3">
    <source>
        <dbReference type="Proteomes" id="UP000268658"/>
    </source>
</evidence>
<dbReference type="Proteomes" id="UP000268658">
    <property type="component" value="Chromosome"/>
</dbReference>